<organism evidence="2 3">
    <name type="scientific">Paenibacillus nanensis</name>
    <dbReference type="NCBI Taxonomy" id="393251"/>
    <lineage>
        <taxon>Bacteria</taxon>
        <taxon>Bacillati</taxon>
        <taxon>Bacillota</taxon>
        <taxon>Bacilli</taxon>
        <taxon>Bacillales</taxon>
        <taxon>Paenibacillaceae</taxon>
        <taxon>Paenibacillus</taxon>
    </lineage>
</organism>
<dbReference type="OrthoDB" id="9815897at2"/>
<protein>
    <submittedName>
        <fullName evidence="2">DUF2752 domain-containing protein</fullName>
    </submittedName>
</protein>
<dbReference type="InterPro" id="IPR021215">
    <property type="entry name" value="DUF2752"/>
</dbReference>
<keyword evidence="3" id="KW-1185">Reference proteome</keyword>
<feature type="transmembrane region" description="Helical" evidence="1">
    <location>
        <begin position="107"/>
        <end position="125"/>
    </location>
</feature>
<dbReference type="AlphaFoldDB" id="A0A3A1UUK8"/>
<accession>A0A3A1UUK8</accession>
<dbReference type="EMBL" id="QXQA01000010">
    <property type="protein sequence ID" value="RIX51456.1"/>
    <property type="molecule type" value="Genomic_DNA"/>
</dbReference>
<dbReference type="Pfam" id="PF10825">
    <property type="entry name" value="DUF2752"/>
    <property type="match status" value="1"/>
</dbReference>
<proteinExistence type="predicted"/>
<name>A0A3A1UUK8_9BACL</name>
<evidence type="ECO:0000256" key="1">
    <source>
        <dbReference type="SAM" id="Phobius"/>
    </source>
</evidence>
<dbReference type="Proteomes" id="UP000266482">
    <property type="component" value="Unassembled WGS sequence"/>
</dbReference>
<feature type="transmembrane region" description="Helical" evidence="1">
    <location>
        <begin position="20"/>
        <end position="39"/>
    </location>
</feature>
<keyword evidence="1" id="KW-1133">Transmembrane helix</keyword>
<reference evidence="2 3" key="1">
    <citation type="submission" date="2018-09" db="EMBL/GenBank/DDBJ databases">
        <title>Paenibacillus aracenensis nov. sp. isolated from a cave in southern Spain.</title>
        <authorList>
            <person name="Jurado V."/>
            <person name="Gutierrez-Patricio S."/>
            <person name="Gonzalez-Pimentel J.L."/>
            <person name="Miller A.Z."/>
            <person name="Laiz L."/>
            <person name="Saiz-Jimenez C."/>
        </authorList>
    </citation>
    <scope>NUCLEOTIDE SEQUENCE [LARGE SCALE GENOMIC DNA]</scope>
    <source>
        <strain evidence="2 3">DSM 22867</strain>
    </source>
</reference>
<keyword evidence="1" id="KW-0472">Membrane</keyword>
<dbReference type="RefSeq" id="WP_119600749.1">
    <property type="nucleotide sequence ID" value="NZ_QXQA01000010.1"/>
</dbReference>
<sequence length="136" mass="15662">MLIKWLKWFKAIANRNPKLVWGFFIGAGALLYLKVWLPLTRIGIPCVFHEVTGLYCPGCGMTRAALALLELDFGQAFRYNLLIFFLVPLYAVYVLAHRKQWRRTGRFIMAIMLAATILFGVLRNFPAFHWLAPSDI</sequence>
<gene>
    <name evidence="2" type="ORF">D3P08_16195</name>
</gene>
<feature type="transmembrane region" description="Helical" evidence="1">
    <location>
        <begin position="76"/>
        <end position="95"/>
    </location>
</feature>
<evidence type="ECO:0000313" key="3">
    <source>
        <dbReference type="Proteomes" id="UP000266482"/>
    </source>
</evidence>
<keyword evidence="1" id="KW-0812">Transmembrane</keyword>
<evidence type="ECO:0000313" key="2">
    <source>
        <dbReference type="EMBL" id="RIX51456.1"/>
    </source>
</evidence>
<comment type="caution">
    <text evidence="2">The sequence shown here is derived from an EMBL/GenBank/DDBJ whole genome shotgun (WGS) entry which is preliminary data.</text>
</comment>